<dbReference type="PROSITE" id="PS51318">
    <property type="entry name" value="TAT"/>
    <property type="match status" value="1"/>
</dbReference>
<feature type="chain" id="PRO_5046870265" evidence="1">
    <location>
        <begin position="37"/>
        <end position="112"/>
    </location>
</feature>
<keyword evidence="3" id="KW-1185">Reference proteome</keyword>
<keyword evidence="1" id="KW-0732">Signal</keyword>
<organism evidence="2 3">
    <name type="scientific">Falsiroseomonas tokyonensis</name>
    <dbReference type="NCBI Taxonomy" id="430521"/>
    <lineage>
        <taxon>Bacteria</taxon>
        <taxon>Pseudomonadati</taxon>
        <taxon>Pseudomonadota</taxon>
        <taxon>Alphaproteobacteria</taxon>
        <taxon>Acetobacterales</taxon>
        <taxon>Roseomonadaceae</taxon>
        <taxon>Falsiroseomonas</taxon>
    </lineage>
</organism>
<dbReference type="InterPro" id="IPR006311">
    <property type="entry name" value="TAT_signal"/>
</dbReference>
<sequence>MSETAIRPGLSRSLFLPLALATAALTTGCAAPVALAQGTYPPIPPLRAEVRPVAPRGEHWAWQPGHWRWAGHGYEWIPGEWVERPDARLEWAHGHWAWRRPEGWVWVPGHWR</sequence>
<feature type="signal peptide" evidence="1">
    <location>
        <begin position="1"/>
        <end position="36"/>
    </location>
</feature>
<dbReference type="EMBL" id="JBHRSB010000010">
    <property type="protein sequence ID" value="MFC3003197.1"/>
    <property type="molecule type" value="Genomic_DNA"/>
</dbReference>
<evidence type="ECO:0000313" key="3">
    <source>
        <dbReference type="Proteomes" id="UP001595420"/>
    </source>
</evidence>
<proteinExistence type="predicted"/>
<accession>A0ABV7BZX7</accession>
<evidence type="ECO:0000313" key="2">
    <source>
        <dbReference type="EMBL" id="MFC3003197.1"/>
    </source>
</evidence>
<evidence type="ECO:0000256" key="1">
    <source>
        <dbReference type="SAM" id="SignalP"/>
    </source>
</evidence>
<dbReference type="InterPro" id="IPR024447">
    <property type="entry name" value="YXWGXW_rpt"/>
</dbReference>
<dbReference type="RefSeq" id="WP_216839648.1">
    <property type="nucleotide sequence ID" value="NZ_JAFNJS010000010.1"/>
</dbReference>
<dbReference type="Proteomes" id="UP001595420">
    <property type="component" value="Unassembled WGS sequence"/>
</dbReference>
<dbReference type="Pfam" id="PF12779">
    <property type="entry name" value="WXXGXW"/>
    <property type="match status" value="2"/>
</dbReference>
<comment type="caution">
    <text evidence="2">The sequence shown here is derived from an EMBL/GenBank/DDBJ whole genome shotgun (WGS) entry which is preliminary data.</text>
</comment>
<name>A0ABV7BZX7_9PROT</name>
<gene>
    <name evidence="2" type="ORF">ACFOD3_25105</name>
</gene>
<dbReference type="PROSITE" id="PS51257">
    <property type="entry name" value="PROKAR_LIPOPROTEIN"/>
    <property type="match status" value="1"/>
</dbReference>
<reference evidence="3" key="1">
    <citation type="journal article" date="2019" name="Int. J. Syst. Evol. Microbiol.">
        <title>The Global Catalogue of Microorganisms (GCM) 10K type strain sequencing project: providing services to taxonomists for standard genome sequencing and annotation.</title>
        <authorList>
            <consortium name="The Broad Institute Genomics Platform"/>
            <consortium name="The Broad Institute Genome Sequencing Center for Infectious Disease"/>
            <person name="Wu L."/>
            <person name="Ma J."/>
        </authorList>
    </citation>
    <scope>NUCLEOTIDE SEQUENCE [LARGE SCALE GENOMIC DNA]</scope>
    <source>
        <strain evidence="3">CGMCC 1.16855</strain>
    </source>
</reference>
<protein>
    <submittedName>
        <fullName evidence="2">YXWGXW repeat-containing protein</fullName>
    </submittedName>
</protein>